<organism evidence="2 3">
    <name type="scientific">Simiduia agarivorans (strain DSM 21679 / JCM 13881 / BCRC 17597 / SA1)</name>
    <dbReference type="NCBI Taxonomy" id="1117647"/>
    <lineage>
        <taxon>Bacteria</taxon>
        <taxon>Pseudomonadati</taxon>
        <taxon>Pseudomonadota</taxon>
        <taxon>Gammaproteobacteria</taxon>
        <taxon>Cellvibrionales</taxon>
        <taxon>Cellvibrionaceae</taxon>
        <taxon>Simiduia</taxon>
    </lineage>
</organism>
<feature type="domain" description="Aminoglycoside phosphotransferase" evidence="1">
    <location>
        <begin position="57"/>
        <end position="278"/>
    </location>
</feature>
<gene>
    <name evidence="2" type="ordered locus">M5M_15490</name>
</gene>
<reference evidence="2 3" key="1">
    <citation type="journal article" date="2013" name="Genome Announc.">
        <title>Complete genome sequence of Simiduia agarivorans SA1(T), a marine bacterium able to degrade a variety of polysaccharides.</title>
        <authorList>
            <person name="Lin S.Y."/>
            <person name="Shieh W.Y."/>
            <person name="Chen J.S."/>
            <person name="Tang S.L."/>
        </authorList>
    </citation>
    <scope>NUCLEOTIDE SEQUENCE [LARGE SCALE GENOMIC DNA]</scope>
    <source>
        <strain evidence="3">DSM 21679 / JCM 13881 / BCRC 17597 / SA1</strain>
    </source>
</reference>
<dbReference type="InterPro" id="IPR002575">
    <property type="entry name" value="Aminoglycoside_PTrfase"/>
</dbReference>
<dbReference type="RefSeq" id="WP_015048383.1">
    <property type="nucleotide sequence ID" value="NZ_ATUQ01000010.1"/>
</dbReference>
<evidence type="ECO:0000259" key="1">
    <source>
        <dbReference type="Pfam" id="PF01636"/>
    </source>
</evidence>
<dbReference type="Proteomes" id="UP000000466">
    <property type="component" value="Chromosome"/>
</dbReference>
<evidence type="ECO:0000313" key="3">
    <source>
        <dbReference type="Proteomes" id="UP000000466"/>
    </source>
</evidence>
<dbReference type="EMBL" id="CP003746">
    <property type="protein sequence ID" value="AFV00231.1"/>
    <property type="molecule type" value="Genomic_DNA"/>
</dbReference>
<dbReference type="HOGENOM" id="CLU_021467_1_0_6"/>
<protein>
    <recommendedName>
        <fullName evidence="1">Aminoglycoside phosphotransferase domain-containing protein</fullName>
    </recommendedName>
</protein>
<dbReference type="KEGG" id="saga:M5M_15490"/>
<dbReference type="AlphaFoldDB" id="K4KPR7"/>
<dbReference type="SUPFAM" id="SSF56112">
    <property type="entry name" value="Protein kinase-like (PK-like)"/>
    <property type="match status" value="1"/>
</dbReference>
<dbReference type="Gene3D" id="3.30.200.20">
    <property type="entry name" value="Phosphorylase Kinase, domain 1"/>
    <property type="match status" value="1"/>
</dbReference>
<keyword evidence="3" id="KW-1185">Reference proteome</keyword>
<dbReference type="eggNOG" id="COG3178">
    <property type="taxonomic scope" value="Bacteria"/>
</dbReference>
<dbReference type="InterPro" id="IPR011009">
    <property type="entry name" value="Kinase-like_dom_sf"/>
</dbReference>
<dbReference type="Gene3D" id="3.90.1200.10">
    <property type="match status" value="1"/>
</dbReference>
<proteinExistence type="predicted"/>
<sequence length="375" mass="42678">MVWRTKGNALMLAVKGRFRDHVAFCAGTTNLQANAALHHWVNEQLPSLNISCCGPLTLTPLAGDAGFRNYYRLNTEPSLIAVDAPPTTEKNEVFVSLASLLREHGVHAPSVLATDYDRGFLLQEDLGDQQLLGLLNTDSVDALYGEVLTDLLRIQQINTKTLDLPHYDQPLLRQEMDLFSDWFVPQLLGHTLTEPEIALIEHTFAQLEALAAEQPKVLVHRDFHSRNLMIRDGLAPGIVDFQDGVVGPLTYDLVSLLRDCYIRWPQERVERWALAYGNMAVEVGLMRPVTRETFLRWFDWMGLQRHIKVLGIFSRLHLRDGKDGYLQDLPLVLRYTLEIASSYSELLPFADWIKTTLVPLAKQQDWYRDYRSAGN</sequence>
<dbReference type="STRING" id="1117647.M5M_15490"/>
<accession>K4KPR7</accession>
<evidence type="ECO:0000313" key="2">
    <source>
        <dbReference type="EMBL" id="AFV00231.1"/>
    </source>
</evidence>
<dbReference type="Pfam" id="PF01636">
    <property type="entry name" value="APH"/>
    <property type="match status" value="1"/>
</dbReference>
<name>K4KPR7_SIMAS</name>